<dbReference type="EMBL" id="JAHHGZ010000004">
    <property type="protein sequence ID" value="MBW4666736.1"/>
    <property type="molecule type" value="Genomic_DNA"/>
</dbReference>
<proteinExistence type="predicted"/>
<dbReference type="PROSITE" id="PS51352">
    <property type="entry name" value="THIOREDOXIN_2"/>
    <property type="match status" value="1"/>
</dbReference>
<dbReference type="Pfam" id="PF08534">
    <property type="entry name" value="Redoxin"/>
    <property type="match status" value="1"/>
</dbReference>
<dbReference type="GO" id="GO:0016491">
    <property type="term" value="F:oxidoreductase activity"/>
    <property type="evidence" value="ECO:0007669"/>
    <property type="project" value="InterPro"/>
</dbReference>
<sequence length="186" mass="20000">MLSIWVVNSILLWIVVLLNLLLTIALIGRFNDISKHMSAFTDIDVGLEKGSLAPDFLAQTLTGETVTLADYARKVVSFIFISPHCSPCLEKIPKLNALAAKAKQAGVEILLVNTDGDKAETAAFVKKHNVALPVLIAPSESNSFASDYKAEATPSYCILNQDSHVAAAGMFGPGWEEQLTLAWATA</sequence>
<comment type="caution">
    <text evidence="3">The sequence shown here is derived from an EMBL/GenBank/DDBJ whole genome shotgun (WGS) entry which is preliminary data.</text>
</comment>
<keyword evidence="1" id="KW-0472">Membrane</keyword>
<dbReference type="PANTHER" id="PTHR42852:SF13">
    <property type="entry name" value="PROTEIN DIPZ"/>
    <property type="match status" value="1"/>
</dbReference>
<dbReference type="AlphaFoldDB" id="A0A951QJW9"/>
<reference evidence="3" key="2">
    <citation type="journal article" date="2022" name="Microbiol. Resour. Announc.">
        <title>Metagenome Sequencing to Explore Phylogenomics of Terrestrial Cyanobacteria.</title>
        <authorList>
            <person name="Ward R.D."/>
            <person name="Stajich J.E."/>
            <person name="Johansen J.R."/>
            <person name="Huntemann M."/>
            <person name="Clum A."/>
            <person name="Foster B."/>
            <person name="Foster B."/>
            <person name="Roux S."/>
            <person name="Palaniappan K."/>
            <person name="Varghese N."/>
            <person name="Mukherjee S."/>
            <person name="Reddy T.B.K."/>
            <person name="Daum C."/>
            <person name="Copeland A."/>
            <person name="Chen I.A."/>
            <person name="Ivanova N.N."/>
            <person name="Kyrpides N.C."/>
            <person name="Shapiro N."/>
            <person name="Eloe-Fadrosh E.A."/>
            <person name="Pietrasiak N."/>
        </authorList>
    </citation>
    <scope>NUCLEOTIDE SEQUENCE</scope>
    <source>
        <strain evidence="3">GSE-NOS-MK-12-04C</strain>
    </source>
</reference>
<feature type="transmembrane region" description="Helical" evidence="1">
    <location>
        <begin position="6"/>
        <end position="27"/>
    </location>
</feature>
<dbReference type="Gene3D" id="3.40.30.10">
    <property type="entry name" value="Glutaredoxin"/>
    <property type="match status" value="1"/>
</dbReference>
<dbReference type="InterPro" id="IPR013766">
    <property type="entry name" value="Thioredoxin_domain"/>
</dbReference>
<keyword evidence="1" id="KW-0812">Transmembrane</keyword>
<accession>A0A951QJW9</accession>
<evidence type="ECO:0000313" key="3">
    <source>
        <dbReference type="EMBL" id="MBW4666736.1"/>
    </source>
</evidence>
<organism evidence="3 4">
    <name type="scientific">Cyanomargarita calcarea GSE-NOS-MK-12-04C</name>
    <dbReference type="NCBI Taxonomy" id="2839659"/>
    <lineage>
        <taxon>Bacteria</taxon>
        <taxon>Bacillati</taxon>
        <taxon>Cyanobacteriota</taxon>
        <taxon>Cyanophyceae</taxon>
        <taxon>Nostocales</taxon>
        <taxon>Cyanomargaritaceae</taxon>
        <taxon>Cyanomargarita</taxon>
    </lineage>
</organism>
<evidence type="ECO:0000259" key="2">
    <source>
        <dbReference type="PROSITE" id="PS51352"/>
    </source>
</evidence>
<dbReference type="PANTHER" id="PTHR42852">
    <property type="entry name" value="THIOL:DISULFIDE INTERCHANGE PROTEIN DSBE"/>
    <property type="match status" value="1"/>
</dbReference>
<dbReference type="Proteomes" id="UP000729701">
    <property type="component" value="Unassembled WGS sequence"/>
</dbReference>
<name>A0A951QJW9_9CYAN</name>
<dbReference type="CDD" id="cd02966">
    <property type="entry name" value="TlpA_like_family"/>
    <property type="match status" value="1"/>
</dbReference>
<evidence type="ECO:0000256" key="1">
    <source>
        <dbReference type="SAM" id="Phobius"/>
    </source>
</evidence>
<dbReference type="InterPro" id="IPR050553">
    <property type="entry name" value="Thioredoxin_ResA/DsbE_sf"/>
</dbReference>
<protein>
    <submittedName>
        <fullName evidence="3">TlpA family protein disulfide reductase</fullName>
    </submittedName>
</protein>
<dbReference type="InterPro" id="IPR013740">
    <property type="entry name" value="Redoxin"/>
</dbReference>
<reference evidence="3" key="1">
    <citation type="submission" date="2021-05" db="EMBL/GenBank/DDBJ databases">
        <authorList>
            <person name="Pietrasiak N."/>
            <person name="Ward R."/>
            <person name="Stajich J.E."/>
            <person name="Kurbessoian T."/>
        </authorList>
    </citation>
    <scope>NUCLEOTIDE SEQUENCE</scope>
    <source>
        <strain evidence="3">GSE-NOS-MK-12-04C</strain>
    </source>
</reference>
<dbReference type="SUPFAM" id="SSF52833">
    <property type="entry name" value="Thioredoxin-like"/>
    <property type="match status" value="1"/>
</dbReference>
<dbReference type="InterPro" id="IPR036249">
    <property type="entry name" value="Thioredoxin-like_sf"/>
</dbReference>
<keyword evidence="1" id="KW-1133">Transmembrane helix</keyword>
<feature type="domain" description="Thioredoxin" evidence="2">
    <location>
        <begin position="47"/>
        <end position="186"/>
    </location>
</feature>
<gene>
    <name evidence="3" type="ORF">KME60_04655</name>
</gene>
<evidence type="ECO:0000313" key="4">
    <source>
        <dbReference type="Proteomes" id="UP000729701"/>
    </source>
</evidence>